<dbReference type="PANTHER" id="PTHR10907">
    <property type="entry name" value="REGUCALCIN"/>
    <property type="match status" value="1"/>
</dbReference>
<dbReference type="PRINTS" id="PR01790">
    <property type="entry name" value="SMP30FAMILY"/>
</dbReference>
<dbReference type="SUPFAM" id="SSF63829">
    <property type="entry name" value="Calcium-dependent phosphotriesterase"/>
    <property type="match status" value="1"/>
</dbReference>
<reference evidence="5 6" key="1">
    <citation type="submission" date="2019-11" db="EMBL/GenBank/DDBJ databases">
        <title>Caenimonas koreensis gen. nov., sp. nov., isolated from activated sludge.</title>
        <authorList>
            <person name="Seung H.R."/>
        </authorList>
    </citation>
    <scope>NUCLEOTIDE SEQUENCE [LARGE SCALE GENOMIC DNA]</scope>
    <source>
        <strain evidence="5 6">EMB320</strain>
    </source>
</reference>
<evidence type="ECO:0000313" key="6">
    <source>
        <dbReference type="Proteomes" id="UP000487350"/>
    </source>
</evidence>
<dbReference type="Pfam" id="PF08450">
    <property type="entry name" value="SGL"/>
    <property type="match status" value="1"/>
</dbReference>
<dbReference type="GO" id="GO:0004341">
    <property type="term" value="F:gluconolactonase activity"/>
    <property type="evidence" value="ECO:0007669"/>
    <property type="project" value="TreeGrafter"/>
</dbReference>
<organism evidence="5 6">
    <name type="scientific">Caenimonas koreensis DSM 17982</name>
    <dbReference type="NCBI Taxonomy" id="1121255"/>
    <lineage>
        <taxon>Bacteria</taxon>
        <taxon>Pseudomonadati</taxon>
        <taxon>Pseudomonadota</taxon>
        <taxon>Betaproteobacteria</taxon>
        <taxon>Burkholderiales</taxon>
        <taxon>Comamonadaceae</taxon>
        <taxon>Caenimonas</taxon>
    </lineage>
</organism>
<protein>
    <submittedName>
        <fullName evidence="5">SMP-30/gluconolactonase/LRE family protein</fullName>
    </submittedName>
</protein>
<accession>A0A844B0V0</accession>
<dbReference type="RefSeq" id="WP_153584098.1">
    <property type="nucleotide sequence ID" value="NZ_WJBU01000005.1"/>
</dbReference>
<keyword evidence="3" id="KW-0479">Metal-binding</keyword>
<feature type="binding site" evidence="3">
    <location>
        <position position="161"/>
    </location>
    <ligand>
        <name>a divalent metal cation</name>
        <dbReference type="ChEBI" id="CHEBI:60240"/>
    </ligand>
</feature>
<dbReference type="Proteomes" id="UP000487350">
    <property type="component" value="Unassembled WGS sequence"/>
</dbReference>
<dbReference type="InterPro" id="IPR005511">
    <property type="entry name" value="SMP-30"/>
</dbReference>
<comment type="cofactor">
    <cofactor evidence="3">
        <name>Zn(2+)</name>
        <dbReference type="ChEBI" id="CHEBI:29105"/>
    </cofactor>
    <text evidence="3">Binds 1 divalent metal cation per subunit.</text>
</comment>
<evidence type="ECO:0000256" key="1">
    <source>
        <dbReference type="ARBA" id="ARBA00008853"/>
    </source>
</evidence>
<comment type="caution">
    <text evidence="5">The sequence shown here is derived from an EMBL/GenBank/DDBJ whole genome shotgun (WGS) entry which is preliminary data.</text>
</comment>
<dbReference type="InterPro" id="IPR013658">
    <property type="entry name" value="SGL"/>
</dbReference>
<dbReference type="EMBL" id="WJBU01000005">
    <property type="protein sequence ID" value="MRD46753.1"/>
    <property type="molecule type" value="Genomic_DNA"/>
</dbReference>
<evidence type="ECO:0000256" key="2">
    <source>
        <dbReference type="PIRSR" id="PIRSR605511-1"/>
    </source>
</evidence>
<proteinExistence type="inferred from homology"/>
<feature type="binding site" evidence="3">
    <location>
        <position position="22"/>
    </location>
    <ligand>
        <name>a divalent metal cation</name>
        <dbReference type="ChEBI" id="CHEBI:60240"/>
    </ligand>
</feature>
<name>A0A844B0V0_9BURK</name>
<dbReference type="AlphaFoldDB" id="A0A844B0V0"/>
<evidence type="ECO:0000259" key="4">
    <source>
        <dbReference type="Pfam" id="PF08450"/>
    </source>
</evidence>
<evidence type="ECO:0000256" key="3">
    <source>
        <dbReference type="PIRSR" id="PIRSR605511-2"/>
    </source>
</evidence>
<keyword evidence="3" id="KW-0862">Zinc</keyword>
<dbReference type="InterPro" id="IPR011042">
    <property type="entry name" value="6-blade_b-propeller_TolB-like"/>
</dbReference>
<comment type="similarity">
    <text evidence="1">Belongs to the SMP-30/CGR1 family.</text>
</comment>
<sequence length="315" mass="34526">MPNTHEAVTWSPVTTRPDLLGESPFWHPVERKLYWVDIDARQVRRMDPAGGQIESWAMPQEPGCMAPAQSGGLVMALRDGIYRAASWGGALTLVARFAHDTATTRFNDGKADPRGRFWAGTMYEPRDARKAELYSIDLRHMHGSPPAPLIETKAGNAIIANGLAWSPDATTVYWTDTTHHVISVWDWDAQSNAMANHRVFRQFPGRPAGWKPGEPGYGGRPDGASVDSEGNYWVAMFEGGRVLKLSPAGEVLSDIAIPVRCPTMPCFGGDDLRTLYVTSASKNRSPQELHEMPLSGCVLSMRVDVPGLPVNFVSG</sequence>
<feature type="active site" description="Proton donor/acceptor" evidence="2">
    <location>
        <position position="222"/>
    </location>
</feature>
<feature type="binding site" evidence="3">
    <location>
        <position position="107"/>
    </location>
    <ligand>
        <name>substrate</name>
    </ligand>
</feature>
<dbReference type="PANTHER" id="PTHR10907:SF47">
    <property type="entry name" value="REGUCALCIN"/>
    <property type="match status" value="1"/>
</dbReference>
<feature type="domain" description="SMP-30/Gluconolactonase/LRE-like region" evidence="4">
    <location>
        <begin position="20"/>
        <end position="281"/>
    </location>
</feature>
<dbReference type="GO" id="GO:0019853">
    <property type="term" value="P:L-ascorbic acid biosynthetic process"/>
    <property type="evidence" value="ECO:0007669"/>
    <property type="project" value="TreeGrafter"/>
</dbReference>
<keyword evidence="6" id="KW-1185">Reference proteome</keyword>
<feature type="binding site" evidence="3">
    <location>
        <position position="105"/>
    </location>
    <ligand>
        <name>substrate</name>
    </ligand>
</feature>
<evidence type="ECO:0000313" key="5">
    <source>
        <dbReference type="EMBL" id="MRD46753.1"/>
    </source>
</evidence>
<dbReference type="OrthoDB" id="9775406at2"/>
<dbReference type="Gene3D" id="2.120.10.30">
    <property type="entry name" value="TolB, C-terminal domain"/>
    <property type="match status" value="1"/>
</dbReference>
<feature type="binding site" evidence="3">
    <location>
        <position position="222"/>
    </location>
    <ligand>
        <name>a divalent metal cation</name>
        <dbReference type="ChEBI" id="CHEBI:60240"/>
    </ligand>
</feature>
<dbReference type="GO" id="GO:0005509">
    <property type="term" value="F:calcium ion binding"/>
    <property type="evidence" value="ECO:0007669"/>
    <property type="project" value="TreeGrafter"/>
</dbReference>
<gene>
    <name evidence="5" type="ORF">GHT07_05665</name>
</gene>